<evidence type="ECO:0000259" key="5">
    <source>
        <dbReference type="Pfam" id="PF21546"/>
    </source>
</evidence>
<reference evidence="6 7" key="1">
    <citation type="submission" date="2018-06" db="EMBL/GenBank/DDBJ databases">
        <title>Genomic Encyclopedia of Archaeal and Bacterial Type Strains, Phase II (KMG-II): from individual species to whole genera.</title>
        <authorList>
            <person name="Goeker M."/>
        </authorList>
    </citation>
    <scope>NUCLEOTIDE SEQUENCE [LARGE SCALE GENOMIC DNA]</scope>
    <source>
        <strain evidence="6 7">DSM 23522</strain>
    </source>
</reference>
<dbReference type="InterPro" id="IPR018484">
    <property type="entry name" value="FGGY_N"/>
</dbReference>
<dbReference type="OrthoDB" id="9786272at2"/>
<comment type="caution">
    <text evidence="6">The sequence shown here is derived from an EMBL/GenBank/DDBJ whole genome shotgun (WGS) entry which is preliminary data.</text>
</comment>
<protein>
    <submittedName>
        <fullName evidence="6">Sugar (Pentulose or hexulose) kinase</fullName>
    </submittedName>
</protein>
<evidence type="ECO:0000256" key="2">
    <source>
        <dbReference type="ARBA" id="ARBA00022679"/>
    </source>
</evidence>
<name>A0A327RK63_9FLAO</name>
<dbReference type="InterPro" id="IPR049382">
    <property type="entry name" value="FGGY_C_2"/>
</dbReference>
<accession>A0A327RK63</accession>
<evidence type="ECO:0000256" key="3">
    <source>
        <dbReference type="ARBA" id="ARBA00022777"/>
    </source>
</evidence>
<organism evidence="6 7">
    <name type="scientific">Arenibacter echinorum</name>
    <dbReference type="NCBI Taxonomy" id="440515"/>
    <lineage>
        <taxon>Bacteria</taxon>
        <taxon>Pseudomonadati</taxon>
        <taxon>Bacteroidota</taxon>
        <taxon>Flavobacteriia</taxon>
        <taxon>Flavobacteriales</taxon>
        <taxon>Flavobacteriaceae</taxon>
        <taxon>Arenibacter</taxon>
    </lineage>
</organism>
<dbReference type="GO" id="GO:0005975">
    <property type="term" value="P:carbohydrate metabolic process"/>
    <property type="evidence" value="ECO:0007669"/>
    <property type="project" value="InterPro"/>
</dbReference>
<feature type="domain" description="Carbohydrate kinase FGGY C-terminal" evidence="5">
    <location>
        <begin position="246"/>
        <end position="432"/>
    </location>
</feature>
<dbReference type="Pfam" id="PF21546">
    <property type="entry name" value="FGGY_C_2"/>
    <property type="match status" value="1"/>
</dbReference>
<dbReference type="Proteomes" id="UP000249696">
    <property type="component" value="Unassembled WGS sequence"/>
</dbReference>
<keyword evidence="7" id="KW-1185">Reference proteome</keyword>
<dbReference type="Gene3D" id="3.30.420.40">
    <property type="match status" value="2"/>
</dbReference>
<dbReference type="PANTHER" id="PTHR43095">
    <property type="entry name" value="SUGAR KINASE"/>
    <property type="match status" value="1"/>
</dbReference>
<keyword evidence="3 6" id="KW-0418">Kinase</keyword>
<evidence type="ECO:0000313" key="7">
    <source>
        <dbReference type="Proteomes" id="UP000249696"/>
    </source>
</evidence>
<keyword evidence="2" id="KW-0808">Transferase</keyword>
<proteinExistence type="inferred from homology"/>
<feature type="domain" description="Carbohydrate kinase FGGY N-terminal" evidence="4">
    <location>
        <begin position="8"/>
        <end position="214"/>
    </location>
</feature>
<evidence type="ECO:0000313" key="6">
    <source>
        <dbReference type="EMBL" id="RAJ15954.1"/>
    </source>
</evidence>
<dbReference type="Pfam" id="PF00370">
    <property type="entry name" value="FGGY_N"/>
    <property type="match status" value="1"/>
</dbReference>
<dbReference type="GO" id="GO:0016301">
    <property type="term" value="F:kinase activity"/>
    <property type="evidence" value="ECO:0007669"/>
    <property type="project" value="UniProtKB-KW"/>
</dbReference>
<evidence type="ECO:0000259" key="4">
    <source>
        <dbReference type="Pfam" id="PF00370"/>
    </source>
</evidence>
<sequence>MKKNVTAVFDIGRTNKKFFLFDSDFQEVYREYNRFDEITDEDGYPTENLEALEKWVKEVFDRMMDSPEFEIQALNFSCYGASLVHINENGKVLTPLYNYIKPLKAEVYETFYDKYGPENELSRITGSQKLGMLNTGMHLYWLKYASPKVYNQIKYSLHLPQYLSYLFTGIAVSEFTSIGCHTMLWDFEKKDYHKWVYQEEINEKLPPICSSRETTPINYKGRIIQIGAGIHDSSSALLPYIRSIKKPFLLVSTGTWSISINPFNKGMLTIDDIGKGCLFNMRIDGSPVKVSTLFLGNEYKLQIKALSTHFNVPDDYHKTVKFDQDIFYEIKKDFLYMFKWMSITSENMPEETEITYDRFEHAYHQLMLELVLLQVKSIRSAIGDANIGRLYVDGGFSDNEVYIHLLSQYLANIKISTTDSSLGSALGAAIVISDITLEPKFLKKNYSLKKHVPLIIQ</sequence>
<dbReference type="RefSeq" id="WP_111622187.1">
    <property type="nucleotide sequence ID" value="NZ_QLLN01000001.1"/>
</dbReference>
<gene>
    <name evidence="6" type="ORF">LV92_00658</name>
</gene>
<dbReference type="CDD" id="cd07772">
    <property type="entry name" value="ASKHA_NBD_FGGY_NaCK-like"/>
    <property type="match status" value="1"/>
</dbReference>
<dbReference type="EMBL" id="QLLN01000001">
    <property type="protein sequence ID" value="RAJ15954.1"/>
    <property type="molecule type" value="Genomic_DNA"/>
</dbReference>
<dbReference type="InterPro" id="IPR050406">
    <property type="entry name" value="FGGY_Carb_Kinase"/>
</dbReference>
<comment type="similarity">
    <text evidence="1">Belongs to the FGGY kinase family.</text>
</comment>
<dbReference type="SUPFAM" id="SSF53067">
    <property type="entry name" value="Actin-like ATPase domain"/>
    <property type="match status" value="2"/>
</dbReference>
<evidence type="ECO:0000256" key="1">
    <source>
        <dbReference type="ARBA" id="ARBA00009156"/>
    </source>
</evidence>
<dbReference type="InterPro" id="IPR043129">
    <property type="entry name" value="ATPase_NBD"/>
</dbReference>
<dbReference type="AlphaFoldDB" id="A0A327RK63"/>